<reference evidence="4" key="1">
    <citation type="submission" date="2020-10" db="EMBL/GenBank/DDBJ databases">
        <authorList>
            <person name="Gilroy R."/>
        </authorList>
    </citation>
    <scope>NUCLEOTIDE SEQUENCE</scope>
    <source>
        <strain evidence="4">ChiHile30-977</strain>
    </source>
</reference>
<dbReference type="PANTHER" id="PTHR42919">
    <property type="entry name" value="N-ALPHA-ACETYLTRANSFERASE"/>
    <property type="match status" value="1"/>
</dbReference>
<dbReference type="InterPro" id="IPR051556">
    <property type="entry name" value="N-term/lysine_N-AcTrnsfr"/>
</dbReference>
<dbReference type="CDD" id="cd04301">
    <property type="entry name" value="NAT_SF"/>
    <property type="match status" value="1"/>
</dbReference>
<evidence type="ECO:0000313" key="4">
    <source>
        <dbReference type="EMBL" id="HIQ63736.1"/>
    </source>
</evidence>
<dbReference type="Proteomes" id="UP000886819">
    <property type="component" value="Unassembled WGS sequence"/>
</dbReference>
<dbReference type="SUPFAM" id="SSF55729">
    <property type="entry name" value="Acyl-CoA N-acyltransferases (Nat)"/>
    <property type="match status" value="1"/>
</dbReference>
<reference evidence="4" key="2">
    <citation type="journal article" date="2021" name="PeerJ">
        <title>Extensive microbial diversity within the chicken gut microbiome revealed by metagenomics and culture.</title>
        <authorList>
            <person name="Gilroy R."/>
            <person name="Ravi A."/>
            <person name="Getino M."/>
            <person name="Pursley I."/>
            <person name="Horton D.L."/>
            <person name="Alikhan N.F."/>
            <person name="Baker D."/>
            <person name="Gharbi K."/>
            <person name="Hall N."/>
            <person name="Watson M."/>
            <person name="Adriaenssens E.M."/>
            <person name="Foster-Nyarko E."/>
            <person name="Jarju S."/>
            <person name="Secka A."/>
            <person name="Antonio M."/>
            <person name="Oren A."/>
            <person name="Chaudhuri R.R."/>
            <person name="La Ragione R."/>
            <person name="Hildebrand F."/>
            <person name="Pallen M.J."/>
        </authorList>
    </citation>
    <scope>NUCLEOTIDE SEQUENCE</scope>
    <source>
        <strain evidence="4">ChiHile30-977</strain>
    </source>
</reference>
<dbReference type="InterPro" id="IPR000182">
    <property type="entry name" value="GNAT_dom"/>
</dbReference>
<organism evidence="4 5">
    <name type="scientific">Candidatus Avichristensenella intestinipullorum</name>
    <dbReference type="NCBI Taxonomy" id="2840693"/>
    <lineage>
        <taxon>Bacteria</taxon>
        <taxon>Bacillati</taxon>
        <taxon>Bacillota</taxon>
        <taxon>Clostridia</taxon>
        <taxon>Candidatus Avichristensenella</taxon>
    </lineage>
</organism>
<comment type="caution">
    <text evidence="4">The sequence shown here is derived from an EMBL/GenBank/DDBJ whole genome shotgun (WGS) entry which is preliminary data.</text>
</comment>
<name>A0A9D0YYI1_9FIRM</name>
<dbReference type="Pfam" id="PF00583">
    <property type="entry name" value="Acetyltransf_1"/>
    <property type="match status" value="1"/>
</dbReference>
<evidence type="ECO:0000259" key="3">
    <source>
        <dbReference type="PROSITE" id="PS51186"/>
    </source>
</evidence>
<dbReference type="GO" id="GO:0016747">
    <property type="term" value="F:acyltransferase activity, transferring groups other than amino-acyl groups"/>
    <property type="evidence" value="ECO:0007669"/>
    <property type="project" value="InterPro"/>
</dbReference>
<dbReference type="PROSITE" id="PS51186">
    <property type="entry name" value="GNAT"/>
    <property type="match status" value="1"/>
</dbReference>
<feature type="domain" description="N-acetyltransferase" evidence="3">
    <location>
        <begin position="26"/>
        <end position="174"/>
    </location>
</feature>
<evidence type="ECO:0000256" key="2">
    <source>
        <dbReference type="ARBA" id="ARBA00023315"/>
    </source>
</evidence>
<dbReference type="PANTHER" id="PTHR42919:SF8">
    <property type="entry name" value="N-ALPHA-ACETYLTRANSFERASE 50"/>
    <property type="match status" value="1"/>
</dbReference>
<keyword evidence="1" id="KW-0808">Transferase</keyword>
<evidence type="ECO:0000256" key="1">
    <source>
        <dbReference type="ARBA" id="ARBA00022679"/>
    </source>
</evidence>
<sequence>MELAALSKEEYKGKTFLTHYKTKGYLHIDACEDGFRFSYRAFGAEKEKSLKDTFFGDWLENPVAFGAFQDGRMVGFVEGSLETWNRRFRISNLCVFEESHRGRGVGGKLMRQILRTAKDCGARMAVLETQTCNEKAIAFYKKHGFQIIGFDLYAYTNDDPEQNEIRLEMGLILPSP</sequence>
<gene>
    <name evidence="4" type="ORF">IAA66_09180</name>
</gene>
<dbReference type="EMBL" id="DVFI01000122">
    <property type="protein sequence ID" value="HIQ63736.1"/>
    <property type="molecule type" value="Genomic_DNA"/>
</dbReference>
<accession>A0A9D0YYI1</accession>
<proteinExistence type="predicted"/>
<keyword evidence="2" id="KW-0012">Acyltransferase</keyword>
<dbReference type="Gene3D" id="3.40.630.30">
    <property type="match status" value="1"/>
</dbReference>
<evidence type="ECO:0000313" key="5">
    <source>
        <dbReference type="Proteomes" id="UP000886819"/>
    </source>
</evidence>
<dbReference type="AlphaFoldDB" id="A0A9D0YYI1"/>
<dbReference type="InterPro" id="IPR016181">
    <property type="entry name" value="Acyl_CoA_acyltransferase"/>
</dbReference>
<protein>
    <submittedName>
        <fullName evidence="4">GNAT family N-acetyltransferase</fullName>
    </submittedName>
</protein>